<protein>
    <recommendedName>
        <fullName evidence="4">DUF3592 domain-containing protein</fullName>
    </recommendedName>
</protein>
<keyword evidence="1" id="KW-0472">Membrane</keyword>
<dbReference type="KEGG" id="lul:LPB138_14885"/>
<keyword evidence="1" id="KW-0812">Transmembrane</keyword>
<evidence type="ECO:0000313" key="2">
    <source>
        <dbReference type="EMBL" id="AOW21891.1"/>
    </source>
</evidence>
<evidence type="ECO:0000256" key="1">
    <source>
        <dbReference type="SAM" id="Phobius"/>
    </source>
</evidence>
<keyword evidence="1" id="KW-1133">Transmembrane helix</keyword>
<evidence type="ECO:0000313" key="3">
    <source>
        <dbReference type="Proteomes" id="UP000176050"/>
    </source>
</evidence>
<dbReference type="Proteomes" id="UP000176050">
    <property type="component" value="Chromosome"/>
</dbReference>
<dbReference type="EMBL" id="CP017478">
    <property type="protein sequence ID" value="AOW21891.1"/>
    <property type="molecule type" value="Genomic_DNA"/>
</dbReference>
<dbReference type="AlphaFoldDB" id="A0A1D8PBK3"/>
<feature type="transmembrane region" description="Helical" evidence="1">
    <location>
        <begin position="7"/>
        <end position="27"/>
    </location>
</feature>
<dbReference type="OrthoDB" id="9924942at2"/>
<sequence>MRDFRFWVASVAGIGLFFYYFIPNLIFSDNHIVESGTLSESYVENYKVRRKYGRYVDRQRLVIVTSDRLERKYMLTNKFKKYWSDFQNPSSVGKYLDIRLNSQGSRENPMEIIMDEKTVYGKSAWVKGNWIFIVLFLGVVGIVILKFKK</sequence>
<proteinExistence type="predicted"/>
<dbReference type="RefSeq" id="WP_070238051.1">
    <property type="nucleotide sequence ID" value="NZ_CP017478.1"/>
</dbReference>
<feature type="transmembrane region" description="Helical" evidence="1">
    <location>
        <begin position="130"/>
        <end position="147"/>
    </location>
</feature>
<evidence type="ECO:0008006" key="4">
    <source>
        <dbReference type="Google" id="ProtNLM"/>
    </source>
</evidence>
<keyword evidence="3" id="KW-1185">Reference proteome</keyword>
<gene>
    <name evidence="2" type="ORF">LPB138_14885</name>
</gene>
<organism evidence="2 3">
    <name type="scientific">Urechidicola croceus</name>
    <dbReference type="NCBI Taxonomy" id="1850246"/>
    <lineage>
        <taxon>Bacteria</taxon>
        <taxon>Pseudomonadati</taxon>
        <taxon>Bacteroidota</taxon>
        <taxon>Flavobacteriia</taxon>
        <taxon>Flavobacteriales</taxon>
        <taxon>Flavobacteriaceae</taxon>
        <taxon>Urechidicola</taxon>
    </lineage>
</organism>
<accession>A0A1D8PBK3</accession>
<reference evidence="2 3" key="1">
    <citation type="submission" date="2016-10" db="EMBL/GenBank/DDBJ databases">
        <title>Lutibacter sp. LPB0138, isolated from marine gastropod.</title>
        <authorList>
            <person name="Kim E."/>
            <person name="Yi H."/>
        </authorList>
    </citation>
    <scope>NUCLEOTIDE SEQUENCE [LARGE SCALE GENOMIC DNA]</scope>
    <source>
        <strain evidence="2 3">LPB0138</strain>
    </source>
</reference>
<name>A0A1D8PBK3_9FLAO</name>